<feature type="compositionally biased region" description="Basic and acidic residues" evidence="1">
    <location>
        <begin position="17"/>
        <end position="29"/>
    </location>
</feature>
<dbReference type="InterPro" id="IPR036282">
    <property type="entry name" value="Glutathione-S-Trfase_C_sf"/>
</dbReference>
<proteinExistence type="predicted"/>
<dbReference type="SUPFAM" id="SSF47616">
    <property type="entry name" value="GST C-terminal domain-like"/>
    <property type="match status" value="1"/>
</dbReference>
<dbReference type="EMBL" id="CP157355">
    <property type="protein sequence ID" value="XBM00901.1"/>
    <property type="molecule type" value="Genomic_DNA"/>
</dbReference>
<dbReference type="Pfam" id="PF13410">
    <property type="entry name" value="GST_C_2"/>
    <property type="match status" value="1"/>
</dbReference>
<dbReference type="Gene3D" id="1.20.1050.10">
    <property type="match status" value="1"/>
</dbReference>
<dbReference type="AlphaFoldDB" id="A0AAU7FAS2"/>
<sequence length="73" mass="8090">MVPQRRTARGRIPSINRPERYNADPETHAGIKQQARTQLESALAHLEQALQGGVYLVGNRFTIADAYLGVFLG</sequence>
<dbReference type="RefSeq" id="WP_348945228.1">
    <property type="nucleotide sequence ID" value="NZ_CP157355.1"/>
</dbReference>
<protein>
    <submittedName>
        <fullName evidence="2">Glutathione S-transferase C-terminal domain-containing protein</fullName>
    </submittedName>
</protein>
<accession>A0AAU7FAS2</accession>
<organism evidence="2">
    <name type="scientific">Chitinibacter mangrovi</name>
    <dbReference type="NCBI Taxonomy" id="3153927"/>
    <lineage>
        <taxon>Bacteria</taxon>
        <taxon>Pseudomonadati</taxon>
        <taxon>Pseudomonadota</taxon>
        <taxon>Betaproteobacteria</taxon>
        <taxon>Neisseriales</taxon>
        <taxon>Chitinibacteraceae</taxon>
        <taxon>Chitinibacter</taxon>
    </lineage>
</organism>
<reference evidence="2" key="1">
    <citation type="submission" date="2024-05" db="EMBL/GenBank/DDBJ databases">
        <authorList>
            <person name="Yang L."/>
            <person name="Pan L."/>
        </authorList>
    </citation>
    <scope>NUCLEOTIDE SEQUENCE</scope>
    <source>
        <strain evidence="2">FCG-7</strain>
    </source>
</reference>
<feature type="region of interest" description="Disordered" evidence="1">
    <location>
        <begin position="1"/>
        <end position="32"/>
    </location>
</feature>
<evidence type="ECO:0000256" key="1">
    <source>
        <dbReference type="SAM" id="MobiDB-lite"/>
    </source>
</evidence>
<evidence type="ECO:0000313" key="2">
    <source>
        <dbReference type="EMBL" id="XBM00901.1"/>
    </source>
</evidence>
<dbReference type="KEGG" id="cmav:ABHF33_01045"/>
<name>A0AAU7FAS2_9NEIS</name>
<gene>
    <name evidence="2" type="ORF">ABHF33_01045</name>
</gene>